<dbReference type="FunFam" id="3.40.50.300:FF:002568">
    <property type="entry name" value="Cell division protein (FtsH)"/>
    <property type="match status" value="1"/>
</dbReference>
<proteinExistence type="predicted"/>
<gene>
    <name evidence="4" type="ORF">FPE_LOCUS20076</name>
</gene>
<dbReference type="GO" id="GO:0045037">
    <property type="term" value="P:protein import into chloroplast stroma"/>
    <property type="evidence" value="ECO:0007669"/>
    <property type="project" value="TreeGrafter"/>
</dbReference>
<dbReference type="InterPro" id="IPR037219">
    <property type="entry name" value="Peptidase_M41-like"/>
</dbReference>
<dbReference type="Pfam" id="PF01434">
    <property type="entry name" value="Peptidase_M41"/>
    <property type="match status" value="1"/>
</dbReference>
<dbReference type="PANTHER" id="PTHR23076:SF111">
    <property type="entry name" value="INACTIVE ATP-DEPENDENT ZINC METALLOPROTEASE FTSHI 1, CHLOROPLASTIC-RELATED"/>
    <property type="match status" value="1"/>
</dbReference>
<dbReference type="Proteomes" id="UP000834106">
    <property type="component" value="Chromosome 12"/>
</dbReference>
<dbReference type="InterPro" id="IPR003959">
    <property type="entry name" value="ATPase_AAA_core"/>
</dbReference>
<name>A0AAD2E2S2_9LAMI</name>
<dbReference type="Gene3D" id="3.40.50.300">
    <property type="entry name" value="P-loop containing nucleotide triphosphate hydrolases"/>
    <property type="match status" value="1"/>
</dbReference>
<dbReference type="SMART" id="SM00382">
    <property type="entry name" value="AAA"/>
    <property type="match status" value="1"/>
</dbReference>
<keyword evidence="2" id="KW-1133">Transmembrane helix</keyword>
<feature type="transmembrane region" description="Helical" evidence="2">
    <location>
        <begin position="381"/>
        <end position="400"/>
    </location>
</feature>
<dbReference type="GO" id="GO:0004176">
    <property type="term" value="F:ATP-dependent peptidase activity"/>
    <property type="evidence" value="ECO:0007669"/>
    <property type="project" value="InterPro"/>
</dbReference>
<evidence type="ECO:0000313" key="5">
    <source>
        <dbReference type="Proteomes" id="UP000834106"/>
    </source>
</evidence>
<dbReference type="InterPro" id="IPR003593">
    <property type="entry name" value="AAA+_ATPase"/>
</dbReference>
<dbReference type="PANTHER" id="PTHR23076">
    <property type="entry name" value="METALLOPROTEASE M41 FTSH"/>
    <property type="match status" value="1"/>
</dbReference>
<dbReference type="InterPro" id="IPR027417">
    <property type="entry name" value="P-loop_NTPase"/>
</dbReference>
<keyword evidence="2" id="KW-0812">Transmembrane</keyword>
<dbReference type="SUPFAM" id="SSF52540">
    <property type="entry name" value="P-loop containing nucleoside triphosphate hydrolases"/>
    <property type="match status" value="1"/>
</dbReference>
<reference evidence="4" key="1">
    <citation type="submission" date="2023-05" db="EMBL/GenBank/DDBJ databases">
        <authorList>
            <person name="Huff M."/>
        </authorList>
    </citation>
    <scope>NUCLEOTIDE SEQUENCE</scope>
</reference>
<dbReference type="AlphaFoldDB" id="A0AAD2E2S2"/>
<dbReference type="Gene3D" id="1.10.8.60">
    <property type="match status" value="1"/>
</dbReference>
<dbReference type="GO" id="GO:0006508">
    <property type="term" value="P:proteolysis"/>
    <property type="evidence" value="ECO:0007669"/>
    <property type="project" value="InterPro"/>
</dbReference>
<feature type="transmembrane region" description="Helical" evidence="2">
    <location>
        <begin position="301"/>
        <end position="334"/>
    </location>
</feature>
<dbReference type="GO" id="GO:0004222">
    <property type="term" value="F:metalloendopeptidase activity"/>
    <property type="evidence" value="ECO:0007669"/>
    <property type="project" value="InterPro"/>
</dbReference>
<sequence>MNSSPVGTINNPILPMFCYSKPSVSLPTNFPLQKFSRNLQFPLRNRKRLRFFHCPRAILLNPCTNSVPSFDESDDLSDDFVNRVLRANPSRVEPKYLTGNRLYTQKEKDDLTKNGFGYRFFKTLRRLNSKVLVSENDKESGEEGNLVKSEGEVYLPDILREYKGKLYVPKQIFSSSLSEEEEFGKNVEELPKLSYNGFQKYLESDQVKLLSFKEDSGISYGYRYFVVDLKEIPGGKSFHKTKWAMKLDQNLMQALLKEYKGPRYNIENHMMASVGKLTEYPHPVASKISSRIMVELGMLTAVMAAAAAVVGGFLASALFAVTGSVFAASIYVIWPITKPIFMKLFGVLLEVYNNLDVLREGIFSEFYELYTSGGASANIEMLKPIMLVLMIMVLLTRFTLSRRPKNFRKWLVRYLKDPELFDKMGIKPPHGVLLDGPPGCGKTLVAKAIAGEAGVPFYQMAGPEFVEILVGAGAARIRDLFKRAKVNKPSVIFIDEIDALGARRQGISHESKDHINNAQTQERETTLNQLLVQLDGFDTSKGVIFLGATNRMDLLDPALLRPGRFDRKIKVKPPNAKGRLEILKVHARKVKLSDTVDLSRYANNLQGWSGAKLAQLLKEAALIAGRKKHIEGEEKHNTILTEDMDDAVDRLRIGPKRVGMNLGEQGQTRRAAKEVGVALTAHLLRRLENAKVARCDRASIIPRGKTKSRVLFHSLDEDSNLFESRPQMLHRLQVKLGGRAAEEVICGRNISNASIEYHADASRLAHEIVTLYNFERSLYDYSNLSAPPLNFSLDNETRWRTEKLTLNKYGKTVAMLRMHSAALCKTIQVLLNREEITGDDIEFILDNYPPQTPANLVLEEKDPGSLPYMKQMQAQSNELEYFIGLMKKNEAFC</sequence>
<feature type="domain" description="AAA+ ATPase" evidence="3">
    <location>
        <begin position="428"/>
        <end position="575"/>
    </location>
</feature>
<dbReference type="GO" id="GO:0005524">
    <property type="term" value="F:ATP binding"/>
    <property type="evidence" value="ECO:0007669"/>
    <property type="project" value="InterPro"/>
</dbReference>
<evidence type="ECO:0000259" key="3">
    <source>
        <dbReference type="SMART" id="SM00382"/>
    </source>
</evidence>
<dbReference type="EMBL" id="OU503047">
    <property type="protein sequence ID" value="CAI9772646.1"/>
    <property type="molecule type" value="Genomic_DNA"/>
</dbReference>
<evidence type="ECO:0000256" key="1">
    <source>
        <dbReference type="ARBA" id="ARBA00022946"/>
    </source>
</evidence>
<organism evidence="4 5">
    <name type="scientific">Fraxinus pennsylvanica</name>
    <dbReference type="NCBI Taxonomy" id="56036"/>
    <lineage>
        <taxon>Eukaryota</taxon>
        <taxon>Viridiplantae</taxon>
        <taxon>Streptophyta</taxon>
        <taxon>Embryophyta</taxon>
        <taxon>Tracheophyta</taxon>
        <taxon>Spermatophyta</taxon>
        <taxon>Magnoliopsida</taxon>
        <taxon>eudicotyledons</taxon>
        <taxon>Gunneridae</taxon>
        <taxon>Pentapetalae</taxon>
        <taxon>asterids</taxon>
        <taxon>lamiids</taxon>
        <taxon>Lamiales</taxon>
        <taxon>Oleaceae</taxon>
        <taxon>Oleeae</taxon>
        <taxon>Fraxinus</taxon>
    </lineage>
</organism>
<evidence type="ECO:0000313" key="4">
    <source>
        <dbReference type="EMBL" id="CAI9772646.1"/>
    </source>
</evidence>
<dbReference type="SUPFAM" id="SSF140990">
    <property type="entry name" value="FtsH protease domain-like"/>
    <property type="match status" value="1"/>
</dbReference>
<keyword evidence="1" id="KW-0809">Transit peptide</keyword>
<evidence type="ECO:0000256" key="2">
    <source>
        <dbReference type="SAM" id="Phobius"/>
    </source>
</evidence>
<dbReference type="GO" id="GO:0009507">
    <property type="term" value="C:chloroplast"/>
    <property type="evidence" value="ECO:0007669"/>
    <property type="project" value="TreeGrafter"/>
</dbReference>
<accession>A0AAD2E2S2</accession>
<dbReference type="InterPro" id="IPR000642">
    <property type="entry name" value="Peptidase_M41"/>
</dbReference>
<dbReference type="Pfam" id="PF00004">
    <property type="entry name" value="AAA"/>
    <property type="match status" value="1"/>
</dbReference>
<keyword evidence="5" id="KW-1185">Reference proteome</keyword>
<keyword evidence="2" id="KW-0472">Membrane</keyword>
<dbReference type="GO" id="GO:0016887">
    <property type="term" value="F:ATP hydrolysis activity"/>
    <property type="evidence" value="ECO:0007669"/>
    <property type="project" value="InterPro"/>
</dbReference>
<dbReference type="Gene3D" id="1.20.58.760">
    <property type="entry name" value="Peptidase M41"/>
    <property type="match status" value="1"/>
</dbReference>
<protein>
    <recommendedName>
        <fullName evidence="3">AAA+ ATPase domain-containing protein</fullName>
    </recommendedName>
</protein>